<feature type="transmembrane region" description="Helical" evidence="1">
    <location>
        <begin position="20"/>
        <end position="43"/>
    </location>
</feature>
<evidence type="ECO:0000313" key="2">
    <source>
        <dbReference type="EMBL" id="RCI15415.1"/>
    </source>
</evidence>
<accession>A0A367LLV0</accession>
<sequence length="120" mass="13761">MYPCIHVPVPYFFVFLNFSFFMVSGSSFPGFLGCIYLGTFFLFPLPSRSYRTEAEYLGRRLAVDHSYAAKGTQGTYSHVRTKRRTIPAGRERLGCKNGPPIPSPALLVHLRRGIFFFFFF</sequence>
<proteinExistence type="predicted"/>
<keyword evidence="1" id="KW-1133">Transmembrane helix</keyword>
<protein>
    <submittedName>
        <fullName evidence="2">Uncharacterized protein</fullName>
    </submittedName>
</protein>
<gene>
    <name evidence="2" type="ORF">L249_7034</name>
</gene>
<dbReference type="Proteomes" id="UP000253664">
    <property type="component" value="Unassembled WGS sequence"/>
</dbReference>
<name>A0A367LLV0_9HYPO</name>
<evidence type="ECO:0000313" key="3">
    <source>
        <dbReference type="Proteomes" id="UP000253664"/>
    </source>
</evidence>
<keyword evidence="1" id="KW-0812">Transmembrane</keyword>
<feature type="non-terminal residue" evidence="2">
    <location>
        <position position="120"/>
    </location>
</feature>
<comment type="caution">
    <text evidence="2">The sequence shown here is derived from an EMBL/GenBank/DDBJ whole genome shotgun (WGS) entry which is preliminary data.</text>
</comment>
<dbReference type="AlphaFoldDB" id="A0A367LLV0"/>
<organism evidence="2 3">
    <name type="scientific">Ophiocordyceps polyrhachis-furcata BCC 54312</name>
    <dbReference type="NCBI Taxonomy" id="1330021"/>
    <lineage>
        <taxon>Eukaryota</taxon>
        <taxon>Fungi</taxon>
        <taxon>Dikarya</taxon>
        <taxon>Ascomycota</taxon>
        <taxon>Pezizomycotina</taxon>
        <taxon>Sordariomycetes</taxon>
        <taxon>Hypocreomycetidae</taxon>
        <taxon>Hypocreales</taxon>
        <taxon>Ophiocordycipitaceae</taxon>
        <taxon>Ophiocordyceps</taxon>
    </lineage>
</organism>
<evidence type="ECO:0000256" key="1">
    <source>
        <dbReference type="SAM" id="Phobius"/>
    </source>
</evidence>
<dbReference type="EMBL" id="LKCN02000003">
    <property type="protein sequence ID" value="RCI15415.1"/>
    <property type="molecule type" value="Genomic_DNA"/>
</dbReference>
<keyword evidence="3" id="KW-1185">Reference proteome</keyword>
<reference evidence="2 3" key="1">
    <citation type="journal article" date="2015" name="BMC Genomics">
        <title>Insights from the genome of Ophiocordyceps polyrhachis-furcata to pathogenicity and host specificity in insect fungi.</title>
        <authorList>
            <person name="Wichadakul D."/>
            <person name="Kobmoo N."/>
            <person name="Ingsriswang S."/>
            <person name="Tangphatsornruang S."/>
            <person name="Chantasingh D."/>
            <person name="Luangsa-ard J.J."/>
            <person name="Eurwilaichitr L."/>
        </authorList>
    </citation>
    <scope>NUCLEOTIDE SEQUENCE [LARGE SCALE GENOMIC DNA]</scope>
    <source>
        <strain evidence="2 3">BCC 54312</strain>
    </source>
</reference>
<keyword evidence="1" id="KW-0472">Membrane</keyword>